<dbReference type="RefSeq" id="WP_021732227.1">
    <property type="nucleotide sequence ID" value="NZ_AVAI01000136.1"/>
</dbReference>
<evidence type="ECO:0000313" key="1">
    <source>
        <dbReference type="EMBL" id="AYJ39973.1"/>
    </source>
</evidence>
<evidence type="ECO:0000313" key="5">
    <source>
        <dbReference type="Proteomes" id="UP000277896"/>
    </source>
</evidence>
<dbReference type="EMBL" id="BDOR01000009">
    <property type="protein sequence ID" value="GBF02291.1"/>
    <property type="molecule type" value="Genomic_DNA"/>
</dbReference>
<keyword evidence="4" id="KW-1185">Reference proteome</keyword>
<dbReference type="Proteomes" id="UP000236162">
    <property type="component" value="Unassembled WGS sequence"/>
</dbReference>
<dbReference type="EMBL" id="CP032744">
    <property type="protein sequence ID" value="AYJ39973.1"/>
    <property type="molecule type" value="Genomic_DNA"/>
</dbReference>
<proteinExistence type="predicted"/>
<evidence type="ECO:0000313" key="6">
    <source>
        <dbReference type="Proteomes" id="UP000292648"/>
    </source>
</evidence>
<accession>A0A2I9DD52</accession>
<evidence type="ECO:0000313" key="2">
    <source>
        <dbReference type="EMBL" id="GBF02291.1"/>
    </source>
</evidence>
<dbReference type="Proteomes" id="UP000277896">
    <property type="component" value="Chromosome"/>
</dbReference>
<organism evidence="3 6">
    <name type="scientific">Lactiplantibacillus paraplantarum</name>
    <dbReference type="NCBI Taxonomy" id="60520"/>
    <lineage>
        <taxon>Bacteria</taxon>
        <taxon>Bacillati</taxon>
        <taxon>Bacillota</taxon>
        <taxon>Bacilli</taxon>
        <taxon>Lactobacillales</taxon>
        <taxon>Lactobacillaceae</taxon>
        <taxon>Lactiplantibacillus</taxon>
    </lineage>
</organism>
<reference evidence="3 6" key="3">
    <citation type="submission" date="2019-01" db="EMBL/GenBank/DDBJ databases">
        <title>Draft genome sequence of Lactobacillus paraplantarum OSY-TC318, a Producer of the novel lantibiotic Paraplantaracin TC318.</title>
        <authorList>
            <person name="Hussein W.E."/>
            <person name="Huang E."/>
            <person name="Yousef A.E."/>
        </authorList>
    </citation>
    <scope>NUCLEOTIDE SEQUENCE [LARGE SCALE GENOMIC DNA]</scope>
    <source>
        <strain evidence="3 6">OSY-TC318</strain>
    </source>
</reference>
<gene>
    <name evidence="3" type="ORF">EUZ87_14475</name>
    <name evidence="1" type="ORF">LP667_14805</name>
    <name evidence="2" type="ORF">LPPLD21_01838</name>
</gene>
<protein>
    <submittedName>
        <fullName evidence="3">Uncharacterized protein</fullName>
    </submittedName>
</protein>
<name>A0A2I9DD52_9LACO</name>
<sequence length="67" mass="6933">MLKGSVIYVALATTLLVSTVLGATLKASANADVQSIRTTATARLGQHTISSTQPRADAVSFKVSLDD</sequence>
<evidence type="ECO:0000313" key="3">
    <source>
        <dbReference type="EMBL" id="TBX37929.1"/>
    </source>
</evidence>
<dbReference type="AlphaFoldDB" id="A0A2I9DD52"/>
<evidence type="ECO:0000313" key="4">
    <source>
        <dbReference type="Proteomes" id="UP000236162"/>
    </source>
</evidence>
<reference evidence="1 5" key="2">
    <citation type="submission" date="2018-10" db="EMBL/GenBank/DDBJ databases">
        <title>Genome seuquencing of Lactobacillus species.</title>
        <authorList>
            <person name="Baek C."/>
            <person name="Yi H."/>
        </authorList>
    </citation>
    <scope>NUCLEOTIDE SEQUENCE [LARGE SCALE GENOMIC DNA]</scope>
    <source>
        <strain evidence="1 5">DSM 10667</strain>
    </source>
</reference>
<reference evidence="2 4" key="1">
    <citation type="submission" date="2017-04" db="EMBL/GenBank/DDBJ databases">
        <title>In vitro and in silico characterization of Lactobacillus paraplantarum D2-1, a starter culture for soymilk fermentation.</title>
        <authorList>
            <person name="Endo A."/>
            <person name="Sasaki F."/>
            <person name="Maeno S."/>
            <person name="Kanesaki Y."/>
            <person name="Kubota E."/>
            <person name="Torres G.A."/>
            <person name="Tomita S."/>
            <person name="Nakagawa J."/>
        </authorList>
    </citation>
    <scope>NUCLEOTIDE SEQUENCE [LARGE SCALE GENOMIC DNA]</scope>
    <source>
        <strain evidence="2 4">D2-1</strain>
    </source>
</reference>
<dbReference type="Proteomes" id="UP000292648">
    <property type="component" value="Unassembled WGS sequence"/>
</dbReference>
<dbReference type="EMBL" id="SEHH01000128">
    <property type="protein sequence ID" value="TBX37929.1"/>
    <property type="molecule type" value="Genomic_DNA"/>
</dbReference>